<dbReference type="SUPFAM" id="SSF103473">
    <property type="entry name" value="MFS general substrate transporter"/>
    <property type="match status" value="1"/>
</dbReference>
<feature type="domain" description="Major facilitator superfamily (MFS) profile" evidence="6">
    <location>
        <begin position="227"/>
        <end position="413"/>
    </location>
</feature>
<feature type="transmembrane region" description="Helical" evidence="5">
    <location>
        <begin position="20"/>
        <end position="38"/>
    </location>
</feature>
<dbReference type="InterPro" id="IPR011701">
    <property type="entry name" value="MFS"/>
</dbReference>
<feature type="transmembrane region" description="Helical" evidence="5">
    <location>
        <begin position="378"/>
        <end position="399"/>
    </location>
</feature>
<dbReference type="EMBL" id="WLYK01000001">
    <property type="protein sequence ID" value="MTD12962.1"/>
    <property type="molecule type" value="Genomic_DNA"/>
</dbReference>
<keyword evidence="3 5" id="KW-1133">Transmembrane helix</keyword>
<dbReference type="AlphaFoldDB" id="A0A7K1FFS9"/>
<keyword evidence="8" id="KW-1185">Reference proteome</keyword>
<feature type="transmembrane region" description="Helical" evidence="5">
    <location>
        <begin position="111"/>
        <end position="128"/>
    </location>
</feature>
<dbReference type="PANTHER" id="PTHR23514:SF13">
    <property type="entry name" value="INNER MEMBRANE PROTEIN YBJJ"/>
    <property type="match status" value="1"/>
</dbReference>
<dbReference type="GO" id="GO:0005886">
    <property type="term" value="C:plasma membrane"/>
    <property type="evidence" value="ECO:0007669"/>
    <property type="project" value="UniProtKB-SubCell"/>
</dbReference>
<feature type="transmembrane region" description="Helical" evidence="5">
    <location>
        <begin position="149"/>
        <end position="170"/>
    </location>
</feature>
<feature type="transmembrane region" description="Helical" evidence="5">
    <location>
        <begin position="58"/>
        <end position="78"/>
    </location>
</feature>
<dbReference type="Pfam" id="PF07690">
    <property type="entry name" value="MFS_1"/>
    <property type="match status" value="1"/>
</dbReference>
<dbReference type="InterPro" id="IPR036259">
    <property type="entry name" value="MFS_trans_sf"/>
</dbReference>
<sequence length="413" mass="42209">MIEQPLTTPQLMDRHDVTRWRTAIFAVFGMSGVALASWLSRNPAIRTLLDASTAQMGWVVFGIAVGSITGLLGSSHLIARYRPRAVMFVCLLFVPVGLLAAALAAQLLGSIIAVVIGLAVFGAANGILDVSMNVSGAANERQLGRTVMPLFHAAFSVGTMVGAGLGALAEKAGLDVLTHVSIICVLVFGATFVVIRGVPDVGADAAPEPDAAKKGWRDRLAMWRDRRTLLIGLIVLGMAFAEGSANDWLALAMVDGHGVSNSGGALILGVFLGAMTVGRIVGVKVLDRFGRVPVLRVTAGLAVTGLLIVILVPSPAVAVAGVVLWGLGASLGFPVGMSAASDDPAVAAARTSAVATVGYLAFLAGPPLIGLLGEHTGLLHALLVVVGLIALAGVLAPAAREPEKSRGDLGVSP</sequence>
<feature type="transmembrane region" description="Helical" evidence="5">
    <location>
        <begin position="176"/>
        <end position="195"/>
    </location>
</feature>
<evidence type="ECO:0000256" key="5">
    <source>
        <dbReference type="SAM" id="Phobius"/>
    </source>
</evidence>
<feature type="transmembrane region" description="Helical" evidence="5">
    <location>
        <begin position="85"/>
        <end position="105"/>
    </location>
</feature>
<reference evidence="7 8" key="1">
    <citation type="submission" date="2019-11" db="EMBL/GenBank/DDBJ databases">
        <authorList>
            <person name="Jiang L.-Q."/>
        </authorList>
    </citation>
    <scope>NUCLEOTIDE SEQUENCE [LARGE SCALE GENOMIC DNA]</scope>
    <source>
        <strain evidence="7 8">YIM 132087</strain>
    </source>
</reference>
<evidence type="ECO:0000256" key="1">
    <source>
        <dbReference type="ARBA" id="ARBA00004651"/>
    </source>
</evidence>
<evidence type="ECO:0000313" key="8">
    <source>
        <dbReference type="Proteomes" id="UP000460221"/>
    </source>
</evidence>
<accession>A0A7K1FFS9</accession>
<evidence type="ECO:0000256" key="3">
    <source>
        <dbReference type="ARBA" id="ARBA00022989"/>
    </source>
</evidence>
<keyword evidence="2 5" id="KW-0812">Transmembrane</keyword>
<dbReference type="InterPro" id="IPR020846">
    <property type="entry name" value="MFS_dom"/>
</dbReference>
<proteinExistence type="predicted"/>
<comment type="caution">
    <text evidence="7">The sequence shown here is derived from an EMBL/GenBank/DDBJ whole genome shotgun (WGS) entry which is preliminary data.</text>
</comment>
<organism evidence="7 8">
    <name type="scientific">Nakamurella alba</name>
    <dbReference type="NCBI Taxonomy" id="2665158"/>
    <lineage>
        <taxon>Bacteria</taxon>
        <taxon>Bacillati</taxon>
        <taxon>Actinomycetota</taxon>
        <taxon>Actinomycetes</taxon>
        <taxon>Nakamurellales</taxon>
        <taxon>Nakamurellaceae</taxon>
        <taxon>Nakamurella</taxon>
    </lineage>
</organism>
<dbReference type="GO" id="GO:0022857">
    <property type="term" value="F:transmembrane transporter activity"/>
    <property type="evidence" value="ECO:0007669"/>
    <property type="project" value="InterPro"/>
</dbReference>
<evidence type="ECO:0000313" key="7">
    <source>
        <dbReference type="EMBL" id="MTD12962.1"/>
    </source>
</evidence>
<feature type="transmembrane region" description="Helical" evidence="5">
    <location>
        <begin position="263"/>
        <end position="282"/>
    </location>
</feature>
<dbReference type="PROSITE" id="PS50850">
    <property type="entry name" value="MFS"/>
    <property type="match status" value="1"/>
</dbReference>
<comment type="subcellular location">
    <subcellularLocation>
        <location evidence="1">Cell membrane</location>
        <topology evidence="1">Multi-pass membrane protein</topology>
    </subcellularLocation>
</comment>
<name>A0A7K1FFS9_9ACTN</name>
<evidence type="ECO:0000259" key="6">
    <source>
        <dbReference type="PROSITE" id="PS50850"/>
    </source>
</evidence>
<dbReference type="Gene3D" id="1.20.1250.20">
    <property type="entry name" value="MFS general substrate transporter like domains"/>
    <property type="match status" value="2"/>
</dbReference>
<dbReference type="RefSeq" id="WP_154766930.1">
    <property type="nucleotide sequence ID" value="NZ_WLYK01000001.1"/>
</dbReference>
<dbReference type="Proteomes" id="UP000460221">
    <property type="component" value="Unassembled WGS sequence"/>
</dbReference>
<feature type="transmembrane region" description="Helical" evidence="5">
    <location>
        <begin position="318"/>
        <end position="340"/>
    </location>
</feature>
<gene>
    <name evidence="7" type="ORF">GIS00_03255</name>
</gene>
<feature type="transmembrane region" description="Helical" evidence="5">
    <location>
        <begin position="352"/>
        <end position="372"/>
    </location>
</feature>
<keyword evidence="4 5" id="KW-0472">Membrane</keyword>
<dbReference type="InterPro" id="IPR051788">
    <property type="entry name" value="MFS_Transporter"/>
</dbReference>
<feature type="transmembrane region" description="Helical" evidence="5">
    <location>
        <begin position="229"/>
        <end position="251"/>
    </location>
</feature>
<evidence type="ECO:0000256" key="4">
    <source>
        <dbReference type="ARBA" id="ARBA00023136"/>
    </source>
</evidence>
<evidence type="ECO:0000256" key="2">
    <source>
        <dbReference type="ARBA" id="ARBA00022692"/>
    </source>
</evidence>
<feature type="transmembrane region" description="Helical" evidence="5">
    <location>
        <begin position="294"/>
        <end position="312"/>
    </location>
</feature>
<dbReference type="CDD" id="cd17393">
    <property type="entry name" value="MFS_MosC_like"/>
    <property type="match status" value="1"/>
</dbReference>
<protein>
    <submittedName>
        <fullName evidence="7">MFS transporter</fullName>
    </submittedName>
</protein>
<dbReference type="PANTHER" id="PTHR23514">
    <property type="entry name" value="BYPASS OF STOP CODON PROTEIN 6"/>
    <property type="match status" value="1"/>
</dbReference>